<dbReference type="EMBL" id="FWEW01000837">
    <property type="protein sequence ID" value="SLM35891.1"/>
    <property type="molecule type" value="Genomic_DNA"/>
</dbReference>
<organism evidence="3 4">
    <name type="scientific">Lasallia pustulata</name>
    <dbReference type="NCBI Taxonomy" id="136370"/>
    <lineage>
        <taxon>Eukaryota</taxon>
        <taxon>Fungi</taxon>
        <taxon>Dikarya</taxon>
        <taxon>Ascomycota</taxon>
        <taxon>Pezizomycotina</taxon>
        <taxon>Lecanoromycetes</taxon>
        <taxon>OSLEUM clade</taxon>
        <taxon>Umbilicariomycetidae</taxon>
        <taxon>Umbilicariales</taxon>
        <taxon>Umbilicariaceae</taxon>
        <taxon>Lasallia</taxon>
    </lineage>
</organism>
<dbReference type="Proteomes" id="UP000192927">
    <property type="component" value="Unassembled WGS sequence"/>
</dbReference>
<accession>A0A1W5CYI6</accession>
<reference evidence="4" key="2">
    <citation type="submission" date="2017-03" db="EMBL/GenBank/DDBJ databases">
        <authorList>
            <person name="Sharma R."/>
            <person name="Thines M."/>
        </authorList>
    </citation>
    <scope>NUCLEOTIDE SEQUENCE [LARGE SCALE GENOMIC DNA]</scope>
</reference>
<feature type="compositionally biased region" description="Polar residues" evidence="1">
    <location>
        <begin position="63"/>
        <end position="77"/>
    </location>
</feature>
<reference evidence="2 5" key="3">
    <citation type="submission" date="2019-09" db="EMBL/GenBank/DDBJ databases">
        <title>The hologenome of the rock-dwelling lichen Lasallia pustulata.</title>
        <authorList>
            <person name="Greshake Tzovaras B."/>
            <person name="Segers F."/>
            <person name="Bicker A."/>
            <person name="Dal Grande F."/>
            <person name="Otte J."/>
            <person name="Hankeln T."/>
            <person name="Schmitt I."/>
            <person name="Ebersberger I."/>
        </authorList>
    </citation>
    <scope>NUCLEOTIDE SEQUENCE [LARGE SCALE GENOMIC DNA]</scope>
    <source>
        <strain evidence="2">A1-1</strain>
    </source>
</reference>
<evidence type="ECO:0000313" key="2">
    <source>
        <dbReference type="EMBL" id="KAA6415162.1"/>
    </source>
</evidence>
<evidence type="ECO:0000313" key="4">
    <source>
        <dbReference type="Proteomes" id="UP000192927"/>
    </source>
</evidence>
<sequence length="108" mass="11091">MSDGMMKTDPGGESTQYESIDTVNQPHSKEGGQMGDQSTRDALQSQERSGDNAPGEVDIPESGSETTNNSGEGSQDSGFGDTKAQTEEVDAKGSRESQGYGPGSGVGA</sequence>
<proteinExistence type="predicted"/>
<feature type="compositionally biased region" description="Basic and acidic residues" evidence="1">
    <location>
        <begin position="84"/>
        <end position="95"/>
    </location>
</feature>
<dbReference type="Proteomes" id="UP000324767">
    <property type="component" value="Unassembled WGS sequence"/>
</dbReference>
<feature type="compositionally biased region" description="Polar residues" evidence="1">
    <location>
        <begin position="13"/>
        <end position="26"/>
    </location>
</feature>
<evidence type="ECO:0000256" key="1">
    <source>
        <dbReference type="SAM" id="MobiDB-lite"/>
    </source>
</evidence>
<reference evidence="3" key="1">
    <citation type="submission" date="2017-03" db="EMBL/GenBank/DDBJ databases">
        <authorList>
            <person name="Afonso C.L."/>
            <person name="Miller P.J."/>
            <person name="Scott M.A."/>
            <person name="Spackman E."/>
            <person name="Goraichik I."/>
            <person name="Dimitrov K.M."/>
            <person name="Suarez D.L."/>
            <person name="Swayne D.E."/>
        </authorList>
    </citation>
    <scope>NUCLEOTIDE SEQUENCE [LARGE SCALE GENOMIC DNA]</scope>
</reference>
<evidence type="ECO:0000313" key="5">
    <source>
        <dbReference type="Proteomes" id="UP000324767"/>
    </source>
</evidence>
<feature type="region of interest" description="Disordered" evidence="1">
    <location>
        <begin position="1"/>
        <end position="108"/>
    </location>
</feature>
<feature type="compositionally biased region" description="Polar residues" evidence="1">
    <location>
        <begin position="35"/>
        <end position="47"/>
    </location>
</feature>
<dbReference type="OrthoDB" id="5386823at2759"/>
<evidence type="ECO:0000313" key="3">
    <source>
        <dbReference type="EMBL" id="SLM35891.1"/>
    </source>
</evidence>
<dbReference type="AlphaFoldDB" id="A0A1W5CYI6"/>
<protein>
    <submittedName>
        <fullName evidence="3">Uncharacterized protein</fullName>
    </submittedName>
</protein>
<keyword evidence="4" id="KW-1185">Reference proteome</keyword>
<name>A0A1W5CYI6_9LECA</name>
<gene>
    <name evidence="2" type="ORF">FRX48_01915</name>
</gene>
<dbReference type="EMBL" id="VXIT01000002">
    <property type="protein sequence ID" value="KAA6415162.1"/>
    <property type="molecule type" value="Genomic_DNA"/>
</dbReference>